<dbReference type="EnsemblMetazoa" id="XM_022807897">
    <property type="protein sequence ID" value="XP_022663632"/>
    <property type="gene ID" value="LOC111251381"/>
</dbReference>
<evidence type="ECO:0000313" key="1">
    <source>
        <dbReference type="EnsemblMetazoa" id="XP_022663632"/>
    </source>
</evidence>
<evidence type="ECO:0000313" key="2">
    <source>
        <dbReference type="Proteomes" id="UP000594260"/>
    </source>
</evidence>
<accession>A0A7M7KHG3</accession>
<dbReference type="GeneID" id="111251381"/>
<dbReference type="InParanoid" id="A0A7M7KHG3"/>
<name>A0A7M7KHG3_VARDE</name>
<sequence>MDLRTGQKLNKPRNFVHLNIVERYGLDSWESWWTMILLGSTTMYMTASIRVNGFIFIRLFRDFLLTREEASWPFAVRSFFVQVAESRRVYKGQALKLLNLRKDVVAEQAKFLRIYPLRKKDVPIIAPIVEQWFSHMVIPSTRVLTVVSSLLFCAGSLDTDKRSGGIFYLQLHKSSVVLFDKRATGLSTTISSLYMPAVYPIWNAWQSSPIEHSVSAYNCHWFGHKKHEFIGGYIRHKDTSLACAFPSAGSFIGCVSISRDSTVSNTANQLERIVSYDSSSKCSPVVYSFIAD</sequence>
<dbReference type="Proteomes" id="UP000594260">
    <property type="component" value="Unplaced"/>
</dbReference>
<organism evidence="1 2">
    <name type="scientific">Varroa destructor</name>
    <name type="common">Honeybee mite</name>
    <dbReference type="NCBI Taxonomy" id="109461"/>
    <lineage>
        <taxon>Eukaryota</taxon>
        <taxon>Metazoa</taxon>
        <taxon>Ecdysozoa</taxon>
        <taxon>Arthropoda</taxon>
        <taxon>Chelicerata</taxon>
        <taxon>Arachnida</taxon>
        <taxon>Acari</taxon>
        <taxon>Parasitiformes</taxon>
        <taxon>Mesostigmata</taxon>
        <taxon>Gamasina</taxon>
        <taxon>Dermanyssoidea</taxon>
        <taxon>Varroidae</taxon>
        <taxon>Varroa</taxon>
    </lineage>
</organism>
<keyword evidence="2" id="KW-1185">Reference proteome</keyword>
<protein>
    <submittedName>
        <fullName evidence="1">Uncharacterized protein</fullName>
    </submittedName>
</protein>
<dbReference type="AlphaFoldDB" id="A0A7M7KHG3"/>
<proteinExistence type="predicted"/>
<dbReference type="KEGG" id="vde:111251381"/>
<reference evidence="1" key="1">
    <citation type="submission" date="2021-01" db="UniProtKB">
        <authorList>
            <consortium name="EnsemblMetazoa"/>
        </authorList>
    </citation>
    <scope>IDENTIFICATION</scope>
</reference>
<dbReference type="RefSeq" id="XP_022663632.1">
    <property type="nucleotide sequence ID" value="XM_022807897.1"/>
</dbReference>